<dbReference type="EMBL" id="MN739949">
    <property type="protein sequence ID" value="QHT79411.1"/>
    <property type="molecule type" value="Genomic_DNA"/>
</dbReference>
<sequence length="154" mass="16812">MTETDSTITVKKNSKKQYNCNCYCYSKKSKDSRCCGICYCTIPLVVGSAIPLVVGSAIPLVVGSAIPLVVVGKDQQCNVCYNNVYDFCSLSCIQTKSGTGSIQEGGCEELGWDDCCSTMCCLPLKLPILLPWFIGSMFNECINKMASTNKNYLF</sequence>
<evidence type="ECO:0000313" key="1">
    <source>
        <dbReference type="EMBL" id="QHT79411.1"/>
    </source>
</evidence>
<name>A0A6C0HFM1_9ZZZZ</name>
<accession>A0A6C0HFM1</accession>
<proteinExistence type="predicted"/>
<reference evidence="1" key="1">
    <citation type="journal article" date="2020" name="Nature">
        <title>Giant virus diversity and host interactions through global metagenomics.</title>
        <authorList>
            <person name="Schulz F."/>
            <person name="Roux S."/>
            <person name="Paez-Espino D."/>
            <person name="Jungbluth S."/>
            <person name="Walsh D.A."/>
            <person name="Denef V.J."/>
            <person name="McMahon K.D."/>
            <person name="Konstantinidis K.T."/>
            <person name="Eloe-Fadrosh E.A."/>
            <person name="Kyrpides N.C."/>
            <person name="Woyke T."/>
        </authorList>
    </citation>
    <scope>NUCLEOTIDE SEQUENCE</scope>
    <source>
        <strain evidence="1">GVMAG-M-3300023184-101</strain>
    </source>
</reference>
<organism evidence="1">
    <name type="scientific">viral metagenome</name>
    <dbReference type="NCBI Taxonomy" id="1070528"/>
    <lineage>
        <taxon>unclassified sequences</taxon>
        <taxon>metagenomes</taxon>
        <taxon>organismal metagenomes</taxon>
    </lineage>
</organism>
<protein>
    <submittedName>
        <fullName evidence="1">Uncharacterized protein</fullName>
    </submittedName>
</protein>
<dbReference type="AlphaFoldDB" id="A0A6C0HFM1"/>